<keyword evidence="1" id="KW-0812">Transmembrane</keyword>
<protein>
    <submittedName>
        <fullName evidence="2">Uncharacterized protein</fullName>
    </submittedName>
</protein>
<name>A0AA36H721_CYLNA</name>
<accession>A0AA36H721</accession>
<keyword evidence="3" id="KW-1185">Reference proteome</keyword>
<dbReference type="AlphaFoldDB" id="A0AA36H721"/>
<dbReference type="Proteomes" id="UP001176961">
    <property type="component" value="Unassembled WGS sequence"/>
</dbReference>
<dbReference type="EMBL" id="CATQJL010000316">
    <property type="protein sequence ID" value="CAJ0604902.1"/>
    <property type="molecule type" value="Genomic_DNA"/>
</dbReference>
<comment type="caution">
    <text evidence="2">The sequence shown here is derived from an EMBL/GenBank/DDBJ whole genome shotgun (WGS) entry which is preliminary data.</text>
</comment>
<organism evidence="2 3">
    <name type="scientific">Cylicocyclus nassatus</name>
    <name type="common">Nematode worm</name>
    <dbReference type="NCBI Taxonomy" id="53992"/>
    <lineage>
        <taxon>Eukaryota</taxon>
        <taxon>Metazoa</taxon>
        <taxon>Ecdysozoa</taxon>
        <taxon>Nematoda</taxon>
        <taxon>Chromadorea</taxon>
        <taxon>Rhabditida</taxon>
        <taxon>Rhabditina</taxon>
        <taxon>Rhabditomorpha</taxon>
        <taxon>Strongyloidea</taxon>
        <taxon>Strongylidae</taxon>
        <taxon>Cylicocyclus</taxon>
    </lineage>
</organism>
<proteinExistence type="predicted"/>
<keyword evidence="1" id="KW-0472">Membrane</keyword>
<evidence type="ECO:0000256" key="1">
    <source>
        <dbReference type="SAM" id="Phobius"/>
    </source>
</evidence>
<keyword evidence="1" id="KW-1133">Transmembrane helix</keyword>
<reference evidence="2" key="1">
    <citation type="submission" date="2023-07" db="EMBL/GenBank/DDBJ databases">
        <authorList>
            <consortium name="CYATHOMIX"/>
        </authorList>
    </citation>
    <scope>NUCLEOTIDE SEQUENCE</scope>
    <source>
        <strain evidence="2">N/A</strain>
    </source>
</reference>
<gene>
    <name evidence="2" type="ORF">CYNAS_LOCUS16885</name>
</gene>
<feature type="transmembrane region" description="Helical" evidence="1">
    <location>
        <begin position="12"/>
        <end position="30"/>
    </location>
</feature>
<evidence type="ECO:0000313" key="2">
    <source>
        <dbReference type="EMBL" id="CAJ0604902.1"/>
    </source>
</evidence>
<sequence>MGIALYCGHNVCAMMFLSIGVFSLIFQLYAPVKISYGFLLSRIWQFMCGSIAYELSKPASSFARDRPLLPQEKEVSTRNACKQGRMNLSYEGPYARTGLINCSCTSISTPAWRCWCTAWEKRILNR</sequence>
<evidence type="ECO:0000313" key="3">
    <source>
        <dbReference type="Proteomes" id="UP001176961"/>
    </source>
</evidence>